<gene>
    <name evidence="3" type="ORF">EI97DRAFT_387403</name>
</gene>
<dbReference type="InterPro" id="IPR050282">
    <property type="entry name" value="Cycloisomerase_2"/>
</dbReference>
<dbReference type="EMBL" id="ML986535">
    <property type="protein sequence ID" value="KAF2271654.1"/>
    <property type="molecule type" value="Genomic_DNA"/>
</dbReference>
<dbReference type="RefSeq" id="XP_033649193.1">
    <property type="nucleotide sequence ID" value="XM_033796118.1"/>
</dbReference>
<dbReference type="GeneID" id="54549293"/>
<evidence type="ECO:0000256" key="2">
    <source>
        <dbReference type="SAM" id="SignalP"/>
    </source>
</evidence>
<organism evidence="3 4">
    <name type="scientific">Westerdykella ornata</name>
    <dbReference type="NCBI Taxonomy" id="318751"/>
    <lineage>
        <taxon>Eukaryota</taxon>
        <taxon>Fungi</taxon>
        <taxon>Dikarya</taxon>
        <taxon>Ascomycota</taxon>
        <taxon>Pezizomycotina</taxon>
        <taxon>Dothideomycetes</taxon>
        <taxon>Pleosporomycetidae</taxon>
        <taxon>Pleosporales</taxon>
        <taxon>Sporormiaceae</taxon>
        <taxon>Westerdykella</taxon>
    </lineage>
</organism>
<dbReference type="AlphaFoldDB" id="A0A6A6J607"/>
<dbReference type="PANTHER" id="PTHR30344:SF1">
    <property type="entry name" value="6-PHOSPHOGLUCONOLACTONASE"/>
    <property type="match status" value="1"/>
</dbReference>
<name>A0A6A6J607_WESOR</name>
<keyword evidence="2" id="KW-0732">Signal</keyword>
<dbReference type="GO" id="GO:0017057">
    <property type="term" value="F:6-phosphogluconolactonase activity"/>
    <property type="evidence" value="ECO:0007669"/>
    <property type="project" value="TreeGrafter"/>
</dbReference>
<evidence type="ECO:0000256" key="1">
    <source>
        <dbReference type="ARBA" id="ARBA00005564"/>
    </source>
</evidence>
<dbReference type="Pfam" id="PF10282">
    <property type="entry name" value="Lactonase"/>
    <property type="match status" value="1"/>
</dbReference>
<dbReference type="InterPro" id="IPR011045">
    <property type="entry name" value="N2O_reductase_N"/>
</dbReference>
<comment type="similarity">
    <text evidence="1">Belongs to the cycloisomerase 2 family.</text>
</comment>
<dbReference type="InterPro" id="IPR019405">
    <property type="entry name" value="Lactonase_7-beta_prop"/>
</dbReference>
<dbReference type="Proteomes" id="UP000800097">
    <property type="component" value="Unassembled WGS sequence"/>
</dbReference>
<feature type="signal peptide" evidence="2">
    <location>
        <begin position="1"/>
        <end position="15"/>
    </location>
</feature>
<proteinExistence type="inferred from homology"/>
<evidence type="ECO:0000313" key="3">
    <source>
        <dbReference type="EMBL" id="KAF2271654.1"/>
    </source>
</evidence>
<sequence>MNNLLLAALASSASAVRLFATNYAPPNSALGSITTLDFAPGLGYGDNSATLKPVSANQECGSAPTWLDRTQGGDLIYCVDEGWQTPKASLNTLRISPDGSLKRIAQLDTVQGPVSTQFYNKGAAVAMAHYGGSAITTYKLSADKTTFTPLEVFTFSTPPGPRPEQEASHPHHAVLDPTGRFLIFPDLGSDVVRVYGIDPKTSLLKEHESLKAKPAYGPRHAVFWSPGRKNTNTTTFLFVVNELSNRLTSYRVTYPRDGAGGLGFTELQDVGLYGDRTTPPGSRAAEIAVSPDNEFIVTSNRNATVFTIANPDPKNATKIGSDSLTVFKPAADGRVRFVQLAPSGGSFPRHFSFNRDGTLVAVGNQNSFTVDIWRRNPRSGKLGERVASAVGLPGQVNNVVWDEK</sequence>
<reference evidence="3" key="1">
    <citation type="journal article" date="2020" name="Stud. Mycol.">
        <title>101 Dothideomycetes genomes: a test case for predicting lifestyles and emergence of pathogens.</title>
        <authorList>
            <person name="Haridas S."/>
            <person name="Albert R."/>
            <person name="Binder M."/>
            <person name="Bloem J."/>
            <person name="Labutti K."/>
            <person name="Salamov A."/>
            <person name="Andreopoulos B."/>
            <person name="Baker S."/>
            <person name="Barry K."/>
            <person name="Bills G."/>
            <person name="Bluhm B."/>
            <person name="Cannon C."/>
            <person name="Castanera R."/>
            <person name="Culley D."/>
            <person name="Daum C."/>
            <person name="Ezra D."/>
            <person name="Gonzalez J."/>
            <person name="Henrissat B."/>
            <person name="Kuo A."/>
            <person name="Liang C."/>
            <person name="Lipzen A."/>
            <person name="Lutzoni F."/>
            <person name="Magnuson J."/>
            <person name="Mondo S."/>
            <person name="Nolan M."/>
            <person name="Ohm R."/>
            <person name="Pangilinan J."/>
            <person name="Park H.-J."/>
            <person name="Ramirez L."/>
            <person name="Alfaro M."/>
            <person name="Sun H."/>
            <person name="Tritt A."/>
            <person name="Yoshinaga Y."/>
            <person name="Zwiers L.-H."/>
            <person name="Turgeon B."/>
            <person name="Goodwin S."/>
            <person name="Spatafora J."/>
            <person name="Crous P."/>
            <person name="Grigoriev I."/>
        </authorList>
    </citation>
    <scope>NUCLEOTIDE SEQUENCE</scope>
    <source>
        <strain evidence="3">CBS 379.55</strain>
    </source>
</reference>
<accession>A0A6A6J607</accession>
<dbReference type="PANTHER" id="PTHR30344">
    <property type="entry name" value="6-PHOSPHOGLUCONOLACTONASE-RELATED"/>
    <property type="match status" value="1"/>
</dbReference>
<dbReference type="Gene3D" id="2.130.10.10">
    <property type="entry name" value="YVTN repeat-like/Quinoprotein amine dehydrogenase"/>
    <property type="match status" value="1"/>
</dbReference>
<dbReference type="SUPFAM" id="SSF50974">
    <property type="entry name" value="Nitrous oxide reductase, N-terminal domain"/>
    <property type="match status" value="1"/>
</dbReference>
<keyword evidence="4" id="KW-1185">Reference proteome</keyword>
<dbReference type="InterPro" id="IPR015943">
    <property type="entry name" value="WD40/YVTN_repeat-like_dom_sf"/>
</dbReference>
<dbReference type="OrthoDB" id="9972196at2759"/>
<evidence type="ECO:0000313" key="4">
    <source>
        <dbReference type="Proteomes" id="UP000800097"/>
    </source>
</evidence>
<feature type="chain" id="PRO_5025495967" evidence="2">
    <location>
        <begin position="16"/>
        <end position="404"/>
    </location>
</feature>
<protein>
    <submittedName>
        <fullName evidence="3">3-carboxymuconate cyclase</fullName>
    </submittedName>
</protein>